<dbReference type="InterPro" id="IPR013607">
    <property type="entry name" value="Phospholipase_A2-like"/>
</dbReference>
<feature type="disulfide bond" evidence="12">
    <location>
        <begin position="458"/>
        <end position="519"/>
    </location>
</feature>
<dbReference type="InterPro" id="IPR003598">
    <property type="entry name" value="Ig_sub2"/>
</dbReference>
<sequence>MYLFGMWDNENKVCEMNKSSGALFDVGNGHSMGEMVLKGLANSGAYLARKGAAKAIKSDYAKNKVKQTAKKYLDQALDSFTDDLSKKIRGGNIDYLQWYPMEMYAPSGPPKTIKSDYAKSKIKQTANKYLDQALDSFTNDLSKKISGGNIDYSQWFPMEMYSPQGVHDPTNPLYQGGAVDIHKLIGKLPKPKSGWTLPGHKYTGPYNDLNKQVKYNPTTGEILEIYDKPTGKTDAIAMQHDVDYSVCKDLVEMQKFSKWNKGNRYLLVVIDVSSKYGLTEPLKDKKGESISQAFKTIFKEGRKPEFLWTDKAVRLANSYHSSHSGSVEVQYKGVWGTICDNLWDLNDAEVICHQLGYDGALLAFRNAGFQQGTGQVWLDDVRCVGNETSISHCNHIGWGIHRSYCRSSHGAGVVCRPLVRLVSPSNARSSGRVEVWYNDTWGTICDNSWDLQDADVVCRQLGYDGALSALGDAAFGQGTGQIWLDDVKCGGNETVIAQCNHRGWGVHSCGHIEDAGVVCRSAAVRLANSYHSSHSGIVEVQYKGVWGTICDNSWDLNDAEVICHQLGYDGALLAFHNAAFEQGTGQVWLDDVQCVGNETSISHCNHIGLGIHRSYCRNSHDAGVVCRPLVRLVSPSNARSSGRVEVWYNDTWGTICDNSWDLQDADVVCRQLGYDGALSALGDAAFGQGTGQIWLDDVKCGGNETVIAQCNHRGWGVHSCGHIEDAGVVCRSAAVRLVSSFNSSSSGRVEVLYKGVWGKICGHSWDLWDAQVVCRQLGFERALASFYNAALGPTDQIWLDEVRCGGDESSISECLHIGWRDNECPNNYGAGVVCQPTVRLVSPSNSFSSGRVEVWFNGTWGTICDNSWDLQDADVVCRQLGYDGALSAPGNATFGQGIGQIWLEDVKCAGNETLIAECSHGEWGAHNCGHVKDAGVVCRPEAIRLVSPNNSPSSGRVEVLHRGTWGTICDDSWDIRDAEVVCRQLGYDGTLSATGNANFGQGTGQIWLDDVHCVGDEISISDCYHRGWGVHNCRHYEDACVMCRLTAKPKILNLLCPSSLLLGSNVTLYCYVTGNPSPNITWIWEDTGDVLSRSEELTFSAVNRSQAGNYQCLAWNGIGNSSIRTCSLDVYYEPLVLNLECPPSINEGHDATLTCKASGNPPRNITWIRKDTGGVLGTNEQLTLTVGPQVINMHCPSSPVLGSREIFFCNVTGNPFPNVTWIWEDTGDVLSRSEELTFSAVNRSQAGNYQCLAWNGIDEPLVLNLQCPTSVVEGYDATLLCNATGNPPPNITWIRKATEAVLGTNEQLTLTAVNRSKAGTFQCLAWNGIGNTSTKACSLDVYYEPLVLNLECPTSIIEGYGVTLNCNATGNPPPSITWIRKDTGGVLGTKEQLTFTAVNRSEGGIFQCSAWNGIGNNSTRTCSLNVYYLPTRTSMTPNLNGTVVLAGGSLFLNCTSDANPAVKEFQLTFGSTLIATSSSGMFSVTVKTFGIYKCFPVNEVGSGDSATVKVTVLDAPGFPVFVNRTVDTITISWSPIYLQSATYTVNIRPGEETAWMNATCKQTIWKNQCTVTDTVAEVAGLEEDSLYHFRVYANYRGVRSDGSLSSGAFRTAVRLVSPTNSSSSGRVEVLYSGTWGTICDYSWDFQDANVVCRQLRYDGALTALRSAAFGKGTVRLVSPTNSASSGRVEELYSGTWGAICDYSWDFQDANVVYRQLGAVIEGGESTTVGMLRMLEWCVDPQDANVVCRQLGYHGTLSAPKAAALGQGAGPIWLDNVQCAGNETLISQCSHRGWGIHYCGNA</sequence>
<feature type="domain" description="SRCR" evidence="13">
    <location>
        <begin position="313"/>
        <end position="416"/>
    </location>
</feature>
<evidence type="ECO:0000259" key="14">
    <source>
        <dbReference type="PROSITE" id="PS50835"/>
    </source>
</evidence>
<dbReference type="PANTHER" id="PTHR19331:SF465">
    <property type="entry name" value="EGG PEPTIDE SPERACT RECEPTOR"/>
    <property type="match status" value="1"/>
</dbReference>
<dbReference type="SMART" id="SM00060">
    <property type="entry name" value="FN3"/>
    <property type="match status" value="1"/>
</dbReference>
<dbReference type="SUPFAM" id="SSF48726">
    <property type="entry name" value="Immunoglobulin"/>
    <property type="match status" value="5"/>
</dbReference>
<keyword evidence="17" id="KW-1185">Reference proteome</keyword>
<feature type="disulfide bond" evidence="12">
    <location>
        <begin position="804"/>
        <end position="814"/>
    </location>
</feature>
<proteinExistence type="predicted"/>
<evidence type="ECO:0000313" key="16">
    <source>
        <dbReference type="EMBL" id="PFX20142.1"/>
    </source>
</evidence>
<dbReference type="SUPFAM" id="SSF56487">
    <property type="entry name" value="SRCR-like"/>
    <property type="match status" value="10"/>
</dbReference>
<dbReference type="STRING" id="50429.A0A2B4RV93"/>
<gene>
    <name evidence="16" type="primary">Dmbt1</name>
    <name evidence="16" type="ORF">AWC38_SpisGene15395</name>
</gene>
<dbReference type="InterPro" id="IPR036772">
    <property type="entry name" value="SRCR-like_dom_sf"/>
</dbReference>
<evidence type="ECO:0000259" key="15">
    <source>
        <dbReference type="PROSITE" id="PS50853"/>
    </source>
</evidence>
<dbReference type="InterPro" id="IPR012337">
    <property type="entry name" value="RNaseH-like_sf"/>
</dbReference>
<dbReference type="OrthoDB" id="536948at2759"/>
<feature type="domain" description="Ig-like" evidence="14">
    <location>
        <begin position="1049"/>
        <end position="1129"/>
    </location>
</feature>
<dbReference type="PROSITE" id="PS00420">
    <property type="entry name" value="SRCR_1"/>
    <property type="match status" value="1"/>
</dbReference>
<feature type="domain" description="Ig-like" evidence="14">
    <location>
        <begin position="1260"/>
        <end position="1340"/>
    </location>
</feature>
<feature type="domain" description="Ig-like" evidence="14">
    <location>
        <begin position="1134"/>
        <end position="1253"/>
    </location>
</feature>
<evidence type="ECO:0000256" key="7">
    <source>
        <dbReference type="ARBA" id="ARBA00022989"/>
    </source>
</evidence>
<feature type="disulfide bond" evidence="12">
    <location>
        <begin position="1013"/>
        <end position="1023"/>
    </location>
</feature>
<feature type="disulfide bond" evidence="12">
    <location>
        <begin position="908"/>
        <end position="918"/>
    </location>
</feature>
<evidence type="ECO:0000256" key="10">
    <source>
        <dbReference type="ARBA" id="ARBA00023170"/>
    </source>
</evidence>
<accession>A0A2B4RV93</accession>
<dbReference type="EMBL" id="LSMT01000328">
    <property type="protein sequence ID" value="PFX20142.1"/>
    <property type="molecule type" value="Genomic_DNA"/>
</dbReference>
<evidence type="ECO:0000256" key="4">
    <source>
        <dbReference type="ARBA" id="ARBA00022692"/>
    </source>
</evidence>
<evidence type="ECO:0000256" key="9">
    <source>
        <dbReference type="ARBA" id="ARBA00023157"/>
    </source>
</evidence>
<evidence type="ECO:0000256" key="11">
    <source>
        <dbReference type="ARBA" id="ARBA00023180"/>
    </source>
</evidence>
<protein>
    <submittedName>
        <fullName evidence="16">Deleted in malignant brain tumors 1 protein</fullName>
    </submittedName>
</protein>
<dbReference type="PROSITE" id="PS50835">
    <property type="entry name" value="IG_LIKE"/>
    <property type="match status" value="4"/>
</dbReference>
<dbReference type="InterPro" id="IPR036179">
    <property type="entry name" value="Ig-like_dom_sf"/>
</dbReference>
<dbReference type="PRINTS" id="PR00258">
    <property type="entry name" value="SPERACTRCPTR"/>
</dbReference>
<dbReference type="SUPFAM" id="SSF49265">
    <property type="entry name" value="Fibronectin type III"/>
    <property type="match status" value="1"/>
</dbReference>
<organism evidence="16 17">
    <name type="scientific">Stylophora pistillata</name>
    <name type="common">Smooth cauliflower coral</name>
    <dbReference type="NCBI Taxonomy" id="50429"/>
    <lineage>
        <taxon>Eukaryota</taxon>
        <taxon>Metazoa</taxon>
        <taxon>Cnidaria</taxon>
        <taxon>Anthozoa</taxon>
        <taxon>Hexacorallia</taxon>
        <taxon>Scleractinia</taxon>
        <taxon>Astrocoeniina</taxon>
        <taxon>Pocilloporidae</taxon>
        <taxon>Stylophora</taxon>
    </lineage>
</organism>
<dbReference type="FunFam" id="3.10.250.10:FF:000006">
    <property type="entry name" value="neurotrypsin isoform X2"/>
    <property type="match status" value="2"/>
</dbReference>
<dbReference type="InterPro" id="IPR003599">
    <property type="entry name" value="Ig_sub"/>
</dbReference>
<evidence type="ECO:0000259" key="13">
    <source>
        <dbReference type="PROSITE" id="PS50287"/>
    </source>
</evidence>
<dbReference type="GO" id="GO:0016020">
    <property type="term" value="C:membrane"/>
    <property type="evidence" value="ECO:0007669"/>
    <property type="project" value="UniProtKB-SubCell"/>
</dbReference>
<feature type="disulfide bond" evidence="12">
    <location>
        <begin position="656"/>
        <end position="720"/>
    </location>
</feature>
<dbReference type="GO" id="GO:0005576">
    <property type="term" value="C:extracellular region"/>
    <property type="evidence" value="ECO:0007669"/>
    <property type="project" value="UniProtKB-SubCell"/>
</dbReference>
<evidence type="ECO:0000313" key="17">
    <source>
        <dbReference type="Proteomes" id="UP000225706"/>
    </source>
</evidence>
<feature type="domain" description="SRCR" evidence="13">
    <location>
        <begin position="735"/>
        <end position="835"/>
    </location>
</feature>
<feature type="domain" description="SRCR" evidence="13">
    <location>
        <begin position="1613"/>
        <end position="1673"/>
    </location>
</feature>
<evidence type="ECO:0000256" key="12">
    <source>
        <dbReference type="PROSITE-ProRule" id="PRU00196"/>
    </source>
</evidence>
<dbReference type="InterPro" id="IPR036116">
    <property type="entry name" value="FN3_sf"/>
</dbReference>
<comment type="caution">
    <text evidence="12">Lacks conserved residue(s) required for the propagation of feature annotation.</text>
</comment>
<dbReference type="PROSITE" id="PS50853">
    <property type="entry name" value="FN3"/>
    <property type="match status" value="1"/>
</dbReference>
<dbReference type="FunFam" id="3.10.250.10:FF:000016">
    <property type="entry name" value="Scavenger receptor cysteine-rich protein type 12"/>
    <property type="match status" value="1"/>
</dbReference>
<evidence type="ECO:0000256" key="1">
    <source>
        <dbReference type="ARBA" id="ARBA00004167"/>
    </source>
</evidence>
<evidence type="ECO:0000256" key="6">
    <source>
        <dbReference type="ARBA" id="ARBA00022737"/>
    </source>
</evidence>
<dbReference type="SMART" id="SM00202">
    <property type="entry name" value="SR"/>
    <property type="match status" value="9"/>
</dbReference>
<dbReference type="Pfam" id="PF00530">
    <property type="entry name" value="SRCR"/>
    <property type="match status" value="10"/>
</dbReference>
<evidence type="ECO:0000256" key="5">
    <source>
        <dbReference type="ARBA" id="ARBA00022729"/>
    </source>
</evidence>
<feature type="domain" description="SRCR" evidence="13">
    <location>
        <begin position="630"/>
        <end position="731"/>
    </location>
</feature>
<feature type="disulfide bond" evidence="12">
    <location>
        <begin position="864"/>
        <end position="928"/>
    </location>
</feature>
<dbReference type="FunFam" id="3.10.250.10:FF:000005">
    <property type="entry name" value="Neurotrypsin isoform A"/>
    <property type="match status" value="2"/>
</dbReference>
<dbReference type="PANTHER" id="PTHR19331">
    <property type="entry name" value="SCAVENGER RECEPTOR DOMAIN-CONTAINING"/>
    <property type="match status" value="1"/>
</dbReference>
<evidence type="ECO:0000256" key="2">
    <source>
        <dbReference type="ARBA" id="ARBA00004613"/>
    </source>
</evidence>
<dbReference type="InterPro" id="IPR003961">
    <property type="entry name" value="FN3_dom"/>
</dbReference>
<dbReference type="Proteomes" id="UP000225706">
    <property type="component" value="Unassembled WGS sequence"/>
</dbReference>
<feature type="domain" description="SRCR" evidence="13">
    <location>
        <begin position="419"/>
        <end position="520"/>
    </location>
</feature>
<keyword evidence="8" id="KW-0472">Membrane</keyword>
<keyword evidence="11" id="KW-0325">Glycoprotein</keyword>
<comment type="subcellular location">
    <subcellularLocation>
        <location evidence="1">Membrane</location>
        <topology evidence="1">Single-pass membrane protein</topology>
    </subcellularLocation>
    <subcellularLocation>
        <location evidence="2">Secreted</location>
    </subcellularLocation>
</comment>
<dbReference type="InterPro" id="IPR013783">
    <property type="entry name" value="Ig-like_fold"/>
</dbReference>
<keyword evidence="9 12" id="KW-1015">Disulfide bond</keyword>
<dbReference type="SUPFAM" id="SSF53098">
    <property type="entry name" value="Ribonuclease H-like"/>
    <property type="match status" value="1"/>
</dbReference>
<feature type="domain" description="Fibronectin type-III" evidence="15">
    <location>
        <begin position="1515"/>
        <end position="1614"/>
    </location>
</feature>
<evidence type="ECO:0000256" key="8">
    <source>
        <dbReference type="ARBA" id="ARBA00023136"/>
    </source>
</evidence>
<dbReference type="Gene3D" id="2.60.40.10">
    <property type="entry name" value="Immunoglobulins"/>
    <property type="match status" value="7"/>
</dbReference>
<feature type="disulfide bond" evidence="12">
    <location>
        <begin position="445"/>
        <end position="509"/>
    </location>
</feature>
<feature type="disulfide bond" evidence="12">
    <location>
        <begin position="383"/>
        <end position="393"/>
    </location>
</feature>
<dbReference type="CDD" id="cd00063">
    <property type="entry name" value="FN3"/>
    <property type="match status" value="1"/>
</dbReference>
<keyword evidence="10" id="KW-0675">Receptor</keyword>
<dbReference type="FunFam" id="3.10.250.10:FF:000007">
    <property type="entry name" value="Soluble scavenger receptor cysteine-rich domain-containing protein SSC5D"/>
    <property type="match status" value="1"/>
</dbReference>
<dbReference type="SMART" id="SM00409">
    <property type="entry name" value="IG"/>
    <property type="match status" value="5"/>
</dbReference>
<dbReference type="Pfam" id="PF13927">
    <property type="entry name" value="Ig_3"/>
    <property type="match status" value="4"/>
</dbReference>
<feature type="disulfide bond" evidence="12">
    <location>
        <begin position="969"/>
        <end position="1033"/>
    </location>
</feature>
<evidence type="ECO:0000256" key="3">
    <source>
        <dbReference type="ARBA" id="ARBA00022525"/>
    </source>
</evidence>
<keyword evidence="5" id="KW-0732">Signal</keyword>
<feature type="domain" description="SRCR" evidence="13">
    <location>
        <begin position="943"/>
        <end position="1044"/>
    </location>
</feature>
<feature type="disulfide bond" evidence="12">
    <location>
        <begin position="669"/>
        <end position="730"/>
    </location>
</feature>
<reference evidence="17" key="1">
    <citation type="journal article" date="2017" name="bioRxiv">
        <title>Comparative analysis of the genomes of Stylophora pistillata and Acropora digitifera provides evidence for extensive differences between species of corals.</title>
        <authorList>
            <person name="Voolstra C.R."/>
            <person name="Li Y."/>
            <person name="Liew Y.J."/>
            <person name="Baumgarten S."/>
            <person name="Zoccola D."/>
            <person name="Flot J.-F."/>
            <person name="Tambutte S."/>
            <person name="Allemand D."/>
            <person name="Aranda M."/>
        </authorList>
    </citation>
    <scope>NUCLEOTIDE SEQUENCE [LARGE SCALE GENOMIC DNA]</scope>
</reference>
<keyword evidence="6" id="KW-0677">Repeat</keyword>
<dbReference type="FunFam" id="3.10.250.10:FF:000001">
    <property type="entry name" value="Lysyl oxidase 4 isoform X1"/>
    <property type="match status" value="2"/>
</dbReference>
<comment type="caution">
    <text evidence="16">The sequence shown here is derived from an EMBL/GenBank/DDBJ whole genome shotgun (WGS) entry which is preliminary data.</text>
</comment>
<dbReference type="Pfam" id="PF13895">
    <property type="entry name" value="Ig_2"/>
    <property type="match status" value="1"/>
</dbReference>
<dbReference type="Gene3D" id="3.10.250.10">
    <property type="entry name" value="SRCR-like domain"/>
    <property type="match status" value="10"/>
</dbReference>
<feature type="disulfide bond" evidence="12">
    <location>
        <begin position="982"/>
        <end position="1043"/>
    </location>
</feature>
<keyword evidence="3" id="KW-0964">Secreted</keyword>
<name>A0A2B4RV93_STYPI</name>
<feature type="disulfide bond" evidence="12">
    <location>
        <begin position="489"/>
        <end position="499"/>
    </location>
</feature>
<feature type="domain" description="SRCR" evidence="13">
    <location>
        <begin position="1674"/>
        <end position="1801"/>
    </location>
</feature>
<feature type="domain" description="SRCR" evidence="13">
    <location>
        <begin position="838"/>
        <end position="939"/>
    </location>
</feature>
<dbReference type="InterPro" id="IPR007110">
    <property type="entry name" value="Ig-like_dom"/>
</dbReference>
<feature type="disulfide bond" evidence="12">
    <location>
        <begin position="700"/>
        <end position="710"/>
    </location>
</feature>
<dbReference type="SMART" id="SM00408">
    <property type="entry name" value="IGc2"/>
    <property type="match status" value="5"/>
</dbReference>
<dbReference type="Pfam" id="PF08398">
    <property type="entry name" value="Phospholip_A2_4"/>
    <property type="match status" value="1"/>
</dbReference>
<dbReference type="CDD" id="cd00096">
    <property type="entry name" value="Ig"/>
    <property type="match status" value="1"/>
</dbReference>
<feature type="disulfide bond" evidence="12">
    <location>
        <begin position="594"/>
        <end position="604"/>
    </location>
</feature>
<feature type="disulfide bond" evidence="12">
    <location>
        <begin position="877"/>
        <end position="938"/>
    </location>
</feature>
<feature type="domain" description="Ig-like" evidence="14">
    <location>
        <begin position="1345"/>
        <end position="1425"/>
    </location>
</feature>
<keyword evidence="4" id="KW-0812">Transmembrane</keyword>
<feature type="domain" description="SRCR" evidence="13">
    <location>
        <begin position="524"/>
        <end position="627"/>
    </location>
</feature>
<feature type="disulfide bond" evidence="12">
    <location>
        <begin position="1778"/>
        <end position="1788"/>
    </location>
</feature>
<keyword evidence="7" id="KW-1133">Transmembrane helix</keyword>
<dbReference type="GO" id="GO:0005198">
    <property type="term" value="F:structural molecule activity"/>
    <property type="evidence" value="ECO:0007669"/>
    <property type="project" value="InterPro"/>
</dbReference>
<dbReference type="InterPro" id="IPR001190">
    <property type="entry name" value="SRCR"/>
</dbReference>
<dbReference type="PROSITE" id="PS50287">
    <property type="entry name" value="SRCR_2"/>
    <property type="match status" value="9"/>
</dbReference>